<feature type="region of interest" description="Disordered" evidence="1">
    <location>
        <begin position="403"/>
        <end position="577"/>
    </location>
</feature>
<name>A0A2U9B514_SCOMX</name>
<reference evidence="3 4" key="1">
    <citation type="submission" date="2017-12" db="EMBL/GenBank/DDBJ databases">
        <title>Integrating genomic resources of turbot (Scophthalmus maximus) in depth evaluation of genetic and physical mapping variation across individuals.</title>
        <authorList>
            <person name="Martinez P."/>
        </authorList>
    </citation>
    <scope>NUCLEOTIDE SEQUENCE [LARGE SCALE GENOMIC DNA]</scope>
</reference>
<feature type="compositionally biased region" description="Low complexity" evidence="1">
    <location>
        <begin position="97"/>
        <end position="112"/>
    </location>
</feature>
<dbReference type="InterPro" id="IPR000048">
    <property type="entry name" value="IQ_motif_EF-hand-BS"/>
</dbReference>
<feature type="compositionally biased region" description="Basic and acidic residues" evidence="1">
    <location>
        <begin position="142"/>
        <end position="155"/>
    </location>
</feature>
<feature type="compositionally biased region" description="Basic and acidic residues" evidence="1">
    <location>
        <begin position="544"/>
        <end position="555"/>
    </location>
</feature>
<dbReference type="InterPro" id="IPR003117">
    <property type="entry name" value="cAMP_dep_PK_reg_su_I/II_a/b"/>
</dbReference>
<dbReference type="Pfam" id="PF02197">
    <property type="entry name" value="RIIa"/>
    <property type="match status" value="1"/>
</dbReference>
<evidence type="ECO:0000313" key="4">
    <source>
        <dbReference type="Proteomes" id="UP000246464"/>
    </source>
</evidence>
<organism evidence="3 4">
    <name type="scientific">Scophthalmus maximus</name>
    <name type="common">Turbot</name>
    <name type="synonym">Psetta maxima</name>
    <dbReference type="NCBI Taxonomy" id="52904"/>
    <lineage>
        <taxon>Eukaryota</taxon>
        <taxon>Metazoa</taxon>
        <taxon>Chordata</taxon>
        <taxon>Craniata</taxon>
        <taxon>Vertebrata</taxon>
        <taxon>Euteleostomi</taxon>
        <taxon>Actinopterygii</taxon>
        <taxon>Neopterygii</taxon>
        <taxon>Teleostei</taxon>
        <taxon>Neoteleostei</taxon>
        <taxon>Acanthomorphata</taxon>
        <taxon>Carangaria</taxon>
        <taxon>Pleuronectiformes</taxon>
        <taxon>Pleuronectoidei</taxon>
        <taxon>Scophthalmidae</taxon>
        <taxon>Scophthalmus</taxon>
    </lineage>
</organism>
<feature type="compositionally biased region" description="Basic and acidic residues" evidence="1">
    <location>
        <begin position="264"/>
        <end position="276"/>
    </location>
</feature>
<keyword evidence="4" id="KW-1185">Reference proteome</keyword>
<dbReference type="GO" id="GO:0005516">
    <property type="term" value="F:calmodulin binding"/>
    <property type="evidence" value="ECO:0007669"/>
    <property type="project" value="TreeGrafter"/>
</dbReference>
<dbReference type="STRING" id="52904.ENSSMAP00000025485"/>
<feature type="compositionally biased region" description="Acidic residues" evidence="1">
    <location>
        <begin position="465"/>
        <end position="474"/>
    </location>
</feature>
<dbReference type="Pfam" id="PF00612">
    <property type="entry name" value="IQ"/>
    <property type="match status" value="1"/>
</dbReference>
<feature type="domain" description="RIIa" evidence="2">
    <location>
        <begin position="14"/>
        <end position="51"/>
    </location>
</feature>
<dbReference type="Gene3D" id="1.20.890.10">
    <property type="entry name" value="cAMP-dependent protein kinase regulatory subunit, dimerization-anchoring domain"/>
    <property type="match status" value="1"/>
</dbReference>
<evidence type="ECO:0000313" key="3">
    <source>
        <dbReference type="EMBL" id="AWO99020.1"/>
    </source>
</evidence>
<proteinExistence type="predicted"/>
<protein>
    <submittedName>
        <fullName evidence="3">Putative sperm surface protein Sp17</fullName>
    </submittedName>
</protein>
<dbReference type="SMART" id="SM00015">
    <property type="entry name" value="IQ"/>
    <property type="match status" value="1"/>
</dbReference>
<feature type="compositionally biased region" description="Basic and acidic residues" evidence="1">
    <location>
        <begin position="323"/>
        <end position="341"/>
    </location>
</feature>
<dbReference type="SMART" id="SM00394">
    <property type="entry name" value="RIIa"/>
    <property type="match status" value="1"/>
</dbReference>
<evidence type="ECO:0000259" key="2">
    <source>
        <dbReference type="SMART" id="SM00394"/>
    </source>
</evidence>
<evidence type="ECO:0000256" key="1">
    <source>
        <dbReference type="SAM" id="MobiDB-lite"/>
    </source>
</evidence>
<accession>A0A2U9B514</accession>
<feature type="compositionally biased region" description="Polar residues" evidence="1">
    <location>
        <begin position="426"/>
        <end position="435"/>
    </location>
</feature>
<dbReference type="InterPro" id="IPR047579">
    <property type="entry name" value="DD_CABYR_SP17"/>
</dbReference>
<feature type="compositionally biased region" description="Basic and acidic residues" evidence="1">
    <location>
        <begin position="478"/>
        <end position="488"/>
    </location>
</feature>
<feature type="compositionally biased region" description="Acidic residues" evidence="1">
    <location>
        <begin position="407"/>
        <end position="420"/>
    </location>
</feature>
<dbReference type="EMBL" id="CP026245">
    <property type="protein sequence ID" value="AWO99020.1"/>
    <property type="molecule type" value="Genomic_DNA"/>
</dbReference>
<dbReference type="PANTHER" id="PTHR10699:SF16">
    <property type="entry name" value="SPERM SURFACE PROTEIN SP17"/>
    <property type="match status" value="1"/>
</dbReference>
<feature type="compositionally biased region" description="Polar residues" evidence="1">
    <location>
        <begin position="524"/>
        <end position="538"/>
    </location>
</feature>
<feature type="region of interest" description="Disordered" evidence="1">
    <location>
        <begin position="598"/>
        <end position="633"/>
    </location>
</feature>
<dbReference type="AlphaFoldDB" id="A0A2U9B514"/>
<dbReference type="Proteomes" id="UP000246464">
    <property type="component" value="Chromosome 3"/>
</dbReference>
<feature type="region of interest" description="Disordered" evidence="1">
    <location>
        <begin position="95"/>
        <end position="183"/>
    </location>
</feature>
<dbReference type="CDD" id="cd23767">
    <property type="entry name" value="IQCD"/>
    <property type="match status" value="1"/>
</dbReference>
<feature type="compositionally biased region" description="Basic and acidic residues" evidence="1">
    <location>
        <begin position="436"/>
        <end position="464"/>
    </location>
</feature>
<feature type="region of interest" description="Disordered" evidence="1">
    <location>
        <begin position="264"/>
        <end position="341"/>
    </location>
</feature>
<gene>
    <name evidence="3" type="ORF">SMAX5B_013324</name>
</gene>
<dbReference type="PROSITE" id="PS50096">
    <property type="entry name" value="IQ"/>
    <property type="match status" value="1"/>
</dbReference>
<feature type="compositionally biased region" description="Basic and acidic residues" evidence="1">
    <location>
        <begin position="163"/>
        <end position="172"/>
    </location>
</feature>
<dbReference type="CDD" id="cd12100">
    <property type="entry name" value="DD_CABYR_SP17"/>
    <property type="match status" value="1"/>
</dbReference>
<sequence>MAVPFSNTHLRVPRGFGTILEGLAREVMRDQPEDIPKFAAEYFKALLTQREESDVDPSEWAAKLEDRFYNNNAFTSGAGPENETATEIAISKENSYESNTANESSQSAEAAELPTAQPHVSKEVDGLSEEESINRPPTTDVQSKEQSRTEEEKEPTIYTLDKAVSEANEKDITSAPDQDVPRSASTDLLLSGVANVDVCAQELGMEEYGPGDEQETAVLDKEIVDSEGEENTEGEEPVGVFLRPGLADVDICATVLEGTEMTMERATAENDTHSVEEESLNPKPEETRVQSSLSHFESPEGNHQEAAGTKEEEETETRAPSGETHESLAHVEDALDSDTIPKEDLLVEISFEDVPDAQQFTEVGEKQAEKEGSVEVLQTRVLEMQQDEEPKEVTAVAVTTYYSNLIDNDDDDDDDDDETEEGVRHISSSNQPTTEADTKEPQDETDHAIEGKNTREGEFHQSEDFEKETDDEMTDTVGGDKEEIHTEGYSEMEDEDIHDGGAEHHSTQVTPSNAAAVEGESETLGASAQHPSEESQGTLVEAQPEDRVDEKETRHITSKGAENPEECSRPQEEEDIMDIPLDDPEANRAAAKIQAGFRGHMTRKKMKPEDKAEGEEVSSTRDVLNGGQGDTDK</sequence>
<dbReference type="SUPFAM" id="SSF47391">
    <property type="entry name" value="Dimerization-anchoring domain of cAMP-dependent PK regulatory subunit"/>
    <property type="match status" value="1"/>
</dbReference>
<dbReference type="PANTHER" id="PTHR10699">
    <property type="entry name" value="NEUROMODULIN"/>
    <property type="match status" value="1"/>
</dbReference>